<dbReference type="OrthoDB" id="2361695at2"/>
<dbReference type="Pfam" id="PF06569">
    <property type="entry name" value="DUF1128"/>
    <property type="match status" value="1"/>
</dbReference>
<reference evidence="1 2" key="1">
    <citation type="submission" date="2018-05" db="EMBL/GenBank/DDBJ databases">
        <title>Paenibacillus flagellatus sp. nov., isolated from selenium mineral soil.</title>
        <authorList>
            <person name="Dai X."/>
        </authorList>
    </citation>
    <scope>NUCLEOTIDE SEQUENCE [LARGE SCALE GENOMIC DNA]</scope>
    <source>
        <strain evidence="1 2">DXL2</strain>
    </source>
</reference>
<accession>A0A2V5K5M3</accession>
<proteinExistence type="predicted"/>
<dbReference type="InterPro" id="IPR009507">
    <property type="entry name" value="UPF0435"/>
</dbReference>
<dbReference type="Proteomes" id="UP000247476">
    <property type="component" value="Unassembled WGS sequence"/>
</dbReference>
<keyword evidence="2" id="KW-1185">Reference proteome</keyword>
<comment type="caution">
    <text evidence="1">The sequence shown here is derived from an EMBL/GenBank/DDBJ whole genome shotgun (WGS) entry which is preliminary data.</text>
</comment>
<protein>
    <submittedName>
        <fullName evidence="1">DUF1128 domain-containing protein</fullName>
    </submittedName>
</protein>
<gene>
    <name evidence="1" type="ORF">DLM86_18510</name>
</gene>
<organism evidence="1 2">
    <name type="scientific">Paenibacillus flagellatus</name>
    <dbReference type="NCBI Taxonomy" id="2211139"/>
    <lineage>
        <taxon>Bacteria</taxon>
        <taxon>Bacillati</taxon>
        <taxon>Bacillota</taxon>
        <taxon>Bacilli</taxon>
        <taxon>Bacillales</taxon>
        <taxon>Paenibacillaceae</taxon>
        <taxon>Paenibacillus</taxon>
    </lineage>
</organism>
<name>A0A2V5K5M3_9BACL</name>
<evidence type="ECO:0000313" key="1">
    <source>
        <dbReference type="EMBL" id="PYI52993.1"/>
    </source>
</evidence>
<dbReference type="RefSeq" id="WP_110841541.1">
    <property type="nucleotide sequence ID" value="NZ_QJVJ01000008.1"/>
</dbReference>
<sequence>MDLTVRSEANVAFMVEQIKGKLNVVAAQSIKPDHFDLDKYDDLHDMYDVVMNKRHFSIREIEALCDELKQLRK</sequence>
<dbReference type="EMBL" id="QJVJ01000008">
    <property type="protein sequence ID" value="PYI52993.1"/>
    <property type="molecule type" value="Genomic_DNA"/>
</dbReference>
<dbReference type="AlphaFoldDB" id="A0A2V5K5M3"/>
<evidence type="ECO:0000313" key="2">
    <source>
        <dbReference type="Proteomes" id="UP000247476"/>
    </source>
</evidence>